<dbReference type="OrthoDB" id="1421013at2759"/>
<dbReference type="GO" id="GO:0010468">
    <property type="term" value="P:regulation of gene expression"/>
    <property type="evidence" value="ECO:0007669"/>
    <property type="project" value="TreeGrafter"/>
</dbReference>
<evidence type="ECO:0000256" key="4">
    <source>
        <dbReference type="ARBA" id="ARBA00022884"/>
    </source>
</evidence>
<evidence type="ECO:0000256" key="3">
    <source>
        <dbReference type="ARBA" id="ARBA00022552"/>
    </source>
</evidence>
<dbReference type="GO" id="GO:0000178">
    <property type="term" value="C:exosome (RNase complex)"/>
    <property type="evidence" value="ECO:0007669"/>
    <property type="project" value="TreeGrafter"/>
</dbReference>
<protein>
    <recommendedName>
        <fullName evidence="6">Nuclear nucleic acid-binding protein C1D</fullName>
    </recommendedName>
</protein>
<dbReference type="Proteomes" id="UP000444721">
    <property type="component" value="Unassembled WGS sequence"/>
</dbReference>
<keyword evidence="6" id="KW-0963">Cytoplasm</keyword>
<dbReference type="InterPro" id="IPR011082">
    <property type="entry name" value="Exosome-assoc_fac/DNA_repair"/>
</dbReference>
<organism evidence="8 9">
    <name type="scientific">Naegleria fowleri</name>
    <name type="common">Brain eating amoeba</name>
    <dbReference type="NCBI Taxonomy" id="5763"/>
    <lineage>
        <taxon>Eukaryota</taxon>
        <taxon>Discoba</taxon>
        <taxon>Heterolobosea</taxon>
        <taxon>Tetramitia</taxon>
        <taxon>Eutetramitia</taxon>
        <taxon>Vahlkampfiidae</taxon>
        <taxon>Naegleria</taxon>
    </lineage>
</organism>
<comment type="similarity">
    <text evidence="2 6">Belongs to the C1D family.</text>
</comment>
<keyword evidence="5 6" id="KW-0539">Nucleus</keyword>
<dbReference type="GeneID" id="68113017"/>
<name>A0A6A5BJN0_NAEFO</name>
<dbReference type="InterPro" id="IPR007146">
    <property type="entry name" value="Sas10/Utp3/C1D"/>
</dbReference>
<dbReference type="AlphaFoldDB" id="A0A6A5BJN0"/>
<comment type="subcellular location">
    <subcellularLocation>
        <location evidence="6">Cytoplasm</location>
    </subcellularLocation>
    <subcellularLocation>
        <location evidence="6">Nucleus</location>
        <location evidence="6">Nucleolus</location>
    </subcellularLocation>
    <subcellularLocation>
        <location evidence="1 6">Nucleus</location>
    </subcellularLocation>
</comment>
<dbReference type="VEuPathDB" id="AmoebaDB:FDP41_005799"/>
<dbReference type="Pfam" id="PF04000">
    <property type="entry name" value="Sas10_Utp3"/>
    <property type="match status" value="1"/>
</dbReference>
<dbReference type="OMA" id="GADAQNH"/>
<keyword evidence="4 6" id="KW-0694">RNA-binding</keyword>
<dbReference type="GO" id="GO:0005737">
    <property type="term" value="C:cytoplasm"/>
    <property type="evidence" value="ECO:0007669"/>
    <property type="project" value="UniProtKB-SubCell"/>
</dbReference>
<comment type="function">
    <text evidence="6">Plays a role in the recruitment of the exosome to pre-rRNA to mediate the 3'-5' end processing of the 5.8S rRNA.</text>
</comment>
<dbReference type="PANTHER" id="PTHR15341:SF3">
    <property type="entry name" value="NUCLEAR NUCLEIC ACID-BINDING PROTEIN C1D"/>
    <property type="match status" value="1"/>
</dbReference>
<dbReference type="PANTHER" id="PTHR15341">
    <property type="entry name" value="SUN-COR STEROID HORMONE RECEPTOR CO-REPRESSOR"/>
    <property type="match status" value="1"/>
</dbReference>
<comment type="caution">
    <text evidence="8">The sequence shown here is derived from an EMBL/GenBank/DDBJ whole genome shotgun (WGS) entry which is preliminary data.</text>
</comment>
<dbReference type="VEuPathDB" id="AmoebaDB:NF0115280"/>
<evidence type="ECO:0000313" key="8">
    <source>
        <dbReference type="EMBL" id="KAF0975046.1"/>
    </source>
</evidence>
<keyword evidence="3 6" id="KW-0698">rRNA processing</keyword>
<dbReference type="GO" id="GO:0005730">
    <property type="term" value="C:nucleolus"/>
    <property type="evidence" value="ECO:0007669"/>
    <property type="project" value="UniProtKB-SubCell"/>
</dbReference>
<keyword evidence="6" id="KW-0238">DNA-binding</keyword>
<feature type="region of interest" description="Disordered" evidence="7">
    <location>
        <begin position="95"/>
        <end position="178"/>
    </location>
</feature>
<sequence>MNNMMLPSEIEQNILAFNRSLKQVESLVQPLLEQPLTSKTSKLDPESRAKVNLCCAYTVNTLFYLYLKTQGINPDDHPIKQEIARIQLYFKKLKERSNKASSNDNRNDDDDDNHNSSTSSDNSNNSNSVHLNNNTTTANTSQQDSFPTTTTSSTTLPEGDNKKRKNKASDSSKRKKKK</sequence>
<gene>
    <name evidence="8" type="ORF">FDP41_005799</name>
</gene>
<evidence type="ECO:0000313" key="9">
    <source>
        <dbReference type="Proteomes" id="UP000444721"/>
    </source>
</evidence>
<proteinExistence type="inferred from homology"/>
<dbReference type="GO" id="GO:0003723">
    <property type="term" value="F:RNA binding"/>
    <property type="evidence" value="ECO:0007669"/>
    <property type="project" value="UniProtKB-UniRule"/>
</dbReference>
<dbReference type="EMBL" id="VFQX01000048">
    <property type="protein sequence ID" value="KAF0975046.1"/>
    <property type="molecule type" value="Genomic_DNA"/>
</dbReference>
<keyword evidence="9" id="KW-1185">Reference proteome</keyword>
<evidence type="ECO:0000256" key="1">
    <source>
        <dbReference type="ARBA" id="ARBA00004123"/>
    </source>
</evidence>
<dbReference type="RefSeq" id="XP_044559759.1">
    <property type="nucleotide sequence ID" value="XM_044709362.1"/>
</dbReference>
<evidence type="ECO:0000256" key="7">
    <source>
        <dbReference type="SAM" id="MobiDB-lite"/>
    </source>
</evidence>
<dbReference type="GO" id="GO:0003677">
    <property type="term" value="F:DNA binding"/>
    <property type="evidence" value="ECO:0007669"/>
    <property type="project" value="UniProtKB-KW"/>
</dbReference>
<evidence type="ECO:0000256" key="5">
    <source>
        <dbReference type="ARBA" id="ARBA00023242"/>
    </source>
</evidence>
<evidence type="ECO:0000256" key="2">
    <source>
        <dbReference type="ARBA" id="ARBA00009154"/>
    </source>
</evidence>
<reference evidence="8 9" key="1">
    <citation type="journal article" date="2019" name="Sci. Rep.">
        <title>Nanopore sequencing improves the draft genome of the human pathogenic amoeba Naegleria fowleri.</title>
        <authorList>
            <person name="Liechti N."/>
            <person name="Schurch N."/>
            <person name="Bruggmann R."/>
            <person name="Wittwer M."/>
        </authorList>
    </citation>
    <scope>NUCLEOTIDE SEQUENCE [LARGE SCALE GENOMIC DNA]</scope>
    <source>
        <strain evidence="8 9">ATCC 30894</strain>
    </source>
</reference>
<evidence type="ECO:0000256" key="6">
    <source>
        <dbReference type="RuleBase" id="RU368003"/>
    </source>
</evidence>
<accession>A0A6A5BJN0</accession>
<feature type="compositionally biased region" description="Low complexity" evidence="7">
    <location>
        <begin position="115"/>
        <end position="140"/>
    </location>
</feature>
<dbReference type="GO" id="GO:0000460">
    <property type="term" value="P:maturation of 5.8S rRNA"/>
    <property type="evidence" value="ECO:0007669"/>
    <property type="project" value="TreeGrafter"/>
</dbReference>
<comment type="subunit">
    <text evidence="6">Monomer and homodimer.</text>
</comment>